<dbReference type="PANTHER" id="PTHR43792:SF16">
    <property type="entry name" value="N-ACETYLTRANSFERASE DOMAIN-CONTAINING PROTEIN"/>
    <property type="match status" value="1"/>
</dbReference>
<sequence>MSTAVSNTTISPLVPTDLPTTPPLDPKPIIATPRLYISHFLPTDPTHIDFTLAVMNNSAANKRVHTNPLLPNDRASSIAYLAAGVERITRTGYGRYCVSLRPSPDPTTSNTPIIINPQSDTVDLSTLIHIGTISCQIARHPQTHPGPAIPDIGFNFLPEYHGRGYANEAATALMQYYRETRRCEAFAGFTDGGNEDSKKCLKRLGFADRGLRKVAGLVDEGREAELSVWTIGLSGGEDELRDLRL</sequence>
<evidence type="ECO:0000259" key="2">
    <source>
        <dbReference type="Pfam" id="PF13302"/>
    </source>
</evidence>
<name>A0A8K0R7T3_9PLEO</name>
<dbReference type="OrthoDB" id="630895at2759"/>
<reference evidence="3" key="1">
    <citation type="journal article" date="2021" name="Nat. Commun.">
        <title>Genetic determinants of endophytism in the Arabidopsis root mycobiome.</title>
        <authorList>
            <person name="Mesny F."/>
            <person name="Miyauchi S."/>
            <person name="Thiergart T."/>
            <person name="Pickel B."/>
            <person name="Atanasova L."/>
            <person name="Karlsson M."/>
            <person name="Huettel B."/>
            <person name="Barry K.W."/>
            <person name="Haridas S."/>
            <person name="Chen C."/>
            <person name="Bauer D."/>
            <person name="Andreopoulos W."/>
            <person name="Pangilinan J."/>
            <person name="LaButti K."/>
            <person name="Riley R."/>
            <person name="Lipzen A."/>
            <person name="Clum A."/>
            <person name="Drula E."/>
            <person name="Henrissat B."/>
            <person name="Kohler A."/>
            <person name="Grigoriev I.V."/>
            <person name="Martin F.M."/>
            <person name="Hacquard S."/>
        </authorList>
    </citation>
    <scope>NUCLEOTIDE SEQUENCE</scope>
    <source>
        <strain evidence="3">MPI-SDFR-AT-0120</strain>
    </source>
</reference>
<dbReference type="SUPFAM" id="SSF55729">
    <property type="entry name" value="Acyl-CoA N-acyltransferases (Nat)"/>
    <property type="match status" value="1"/>
</dbReference>
<gene>
    <name evidence="3" type="ORF">FB567DRAFT_57688</name>
</gene>
<organism evidence="3 4">
    <name type="scientific">Paraphoma chrysanthemicola</name>
    <dbReference type="NCBI Taxonomy" id="798071"/>
    <lineage>
        <taxon>Eukaryota</taxon>
        <taxon>Fungi</taxon>
        <taxon>Dikarya</taxon>
        <taxon>Ascomycota</taxon>
        <taxon>Pezizomycotina</taxon>
        <taxon>Dothideomycetes</taxon>
        <taxon>Pleosporomycetidae</taxon>
        <taxon>Pleosporales</taxon>
        <taxon>Pleosporineae</taxon>
        <taxon>Phaeosphaeriaceae</taxon>
        <taxon>Paraphoma</taxon>
    </lineage>
</organism>
<dbReference type="InterPro" id="IPR000182">
    <property type="entry name" value="GNAT_dom"/>
</dbReference>
<dbReference type="Gene3D" id="3.40.630.30">
    <property type="match status" value="1"/>
</dbReference>
<protein>
    <submittedName>
        <fullName evidence="3">GNAT domain-containing protein</fullName>
    </submittedName>
</protein>
<evidence type="ECO:0000313" key="3">
    <source>
        <dbReference type="EMBL" id="KAH7087029.1"/>
    </source>
</evidence>
<evidence type="ECO:0000256" key="1">
    <source>
        <dbReference type="SAM" id="MobiDB-lite"/>
    </source>
</evidence>
<dbReference type="EMBL" id="JAGMVJ010000010">
    <property type="protein sequence ID" value="KAH7087029.1"/>
    <property type="molecule type" value="Genomic_DNA"/>
</dbReference>
<feature type="domain" description="N-acetyltransferase" evidence="2">
    <location>
        <begin position="126"/>
        <end position="206"/>
    </location>
</feature>
<dbReference type="GO" id="GO:0016747">
    <property type="term" value="F:acyltransferase activity, transferring groups other than amino-acyl groups"/>
    <property type="evidence" value="ECO:0007669"/>
    <property type="project" value="InterPro"/>
</dbReference>
<dbReference type="Pfam" id="PF13302">
    <property type="entry name" value="Acetyltransf_3"/>
    <property type="match status" value="1"/>
</dbReference>
<evidence type="ECO:0000313" key="4">
    <source>
        <dbReference type="Proteomes" id="UP000813461"/>
    </source>
</evidence>
<dbReference type="AlphaFoldDB" id="A0A8K0R7T3"/>
<dbReference type="PANTHER" id="PTHR43792">
    <property type="entry name" value="GNAT FAMILY, PUTATIVE (AFU_ORTHOLOGUE AFUA_3G00765)-RELATED-RELATED"/>
    <property type="match status" value="1"/>
</dbReference>
<feature type="region of interest" description="Disordered" evidence="1">
    <location>
        <begin position="1"/>
        <end position="25"/>
    </location>
</feature>
<dbReference type="InterPro" id="IPR051531">
    <property type="entry name" value="N-acetyltransferase"/>
</dbReference>
<dbReference type="Proteomes" id="UP000813461">
    <property type="component" value="Unassembled WGS sequence"/>
</dbReference>
<comment type="caution">
    <text evidence="3">The sequence shown here is derived from an EMBL/GenBank/DDBJ whole genome shotgun (WGS) entry which is preliminary data.</text>
</comment>
<dbReference type="InterPro" id="IPR016181">
    <property type="entry name" value="Acyl_CoA_acyltransferase"/>
</dbReference>
<proteinExistence type="predicted"/>
<feature type="compositionally biased region" description="Polar residues" evidence="1">
    <location>
        <begin position="1"/>
        <end position="11"/>
    </location>
</feature>
<keyword evidence="4" id="KW-1185">Reference proteome</keyword>
<accession>A0A8K0R7T3</accession>